<dbReference type="GO" id="GO:0046356">
    <property type="term" value="P:acetyl-CoA catabolic process"/>
    <property type="evidence" value="ECO:0007669"/>
    <property type="project" value="InterPro"/>
</dbReference>
<dbReference type="NCBIfam" id="NF003195">
    <property type="entry name" value="PRK04165.1"/>
    <property type="match status" value="1"/>
</dbReference>
<dbReference type="Pfam" id="PF03599">
    <property type="entry name" value="CdhD"/>
    <property type="match status" value="1"/>
</dbReference>
<dbReference type="SUPFAM" id="SSF51717">
    <property type="entry name" value="Dihydropteroate synthetase-like"/>
    <property type="match status" value="1"/>
</dbReference>
<dbReference type="AlphaFoldDB" id="X1AS54"/>
<keyword evidence="5" id="KW-0170">Cobalt</keyword>
<evidence type="ECO:0000256" key="2">
    <source>
        <dbReference type="ARBA" id="ARBA00022723"/>
    </source>
</evidence>
<dbReference type="InterPro" id="IPR016041">
    <property type="entry name" value="Ac-CoA_synth_d_su_TIM-brl"/>
</dbReference>
<comment type="caution">
    <text evidence="7">The sequence shown here is derived from an EMBL/GenBank/DDBJ whole genome shotgun (WGS) entry which is preliminary data.</text>
</comment>
<keyword evidence="3" id="KW-0408">Iron</keyword>
<dbReference type="Pfam" id="PF04060">
    <property type="entry name" value="FeS"/>
    <property type="match status" value="1"/>
</dbReference>
<dbReference type="InterPro" id="IPR051069">
    <property type="entry name" value="ACDS_complex_subunit"/>
</dbReference>
<dbReference type="PROSITE" id="PS51656">
    <property type="entry name" value="4FE4S"/>
    <property type="match status" value="1"/>
</dbReference>
<dbReference type="Gene3D" id="3.20.20.20">
    <property type="entry name" value="Dihydropteroate synthase-like"/>
    <property type="match status" value="1"/>
</dbReference>
<organism evidence="7">
    <name type="scientific">marine sediment metagenome</name>
    <dbReference type="NCBI Taxonomy" id="412755"/>
    <lineage>
        <taxon>unclassified sequences</taxon>
        <taxon>metagenomes</taxon>
        <taxon>ecological metagenomes</taxon>
    </lineage>
</organism>
<dbReference type="GO" id="GO:0005506">
    <property type="term" value="F:iron ion binding"/>
    <property type="evidence" value="ECO:0007669"/>
    <property type="project" value="InterPro"/>
</dbReference>
<feature type="domain" description="4Fe-4S" evidence="6">
    <location>
        <begin position="1"/>
        <end position="56"/>
    </location>
</feature>
<proteinExistence type="predicted"/>
<protein>
    <recommendedName>
        <fullName evidence="6">4Fe-4S domain-containing protein</fullName>
    </recommendedName>
</protein>
<dbReference type="InterPro" id="IPR011005">
    <property type="entry name" value="Dihydropteroate_synth-like_sf"/>
</dbReference>
<dbReference type="PIRSF" id="PIRSF000376">
    <property type="entry name" value="AcCoA_decarb_gamma"/>
    <property type="match status" value="1"/>
</dbReference>
<dbReference type="InterPro" id="IPR007202">
    <property type="entry name" value="4Fe-4S_dom"/>
</dbReference>
<name>X1AS54_9ZZZZ</name>
<dbReference type="PANTHER" id="PTHR36214">
    <property type="match status" value="1"/>
</dbReference>
<reference evidence="7" key="1">
    <citation type="journal article" date="2014" name="Front. Microbiol.">
        <title>High frequency of phylogenetically diverse reductive dehalogenase-homologous genes in deep subseafloor sedimentary metagenomes.</title>
        <authorList>
            <person name="Kawai M."/>
            <person name="Futagami T."/>
            <person name="Toyoda A."/>
            <person name="Takaki Y."/>
            <person name="Nishi S."/>
            <person name="Hori S."/>
            <person name="Arai W."/>
            <person name="Tsubouchi T."/>
            <person name="Morono Y."/>
            <person name="Uchiyama I."/>
            <person name="Ito T."/>
            <person name="Fujiyama A."/>
            <person name="Inagaki F."/>
            <person name="Takami H."/>
        </authorList>
    </citation>
    <scope>NUCLEOTIDE SEQUENCE</scope>
    <source>
        <strain evidence="7">Expedition CK06-06</strain>
    </source>
</reference>
<evidence type="ECO:0000259" key="6">
    <source>
        <dbReference type="PROSITE" id="PS51656"/>
    </source>
</evidence>
<accession>X1AS54</accession>
<feature type="non-terminal residue" evidence="7">
    <location>
        <position position="1"/>
    </location>
</feature>
<dbReference type="PANTHER" id="PTHR36214:SF3">
    <property type="entry name" value="ACETYL-COA DECARBONYLASE_SYNTHASE COMPLEX SUBUNIT GAMMA"/>
    <property type="match status" value="1"/>
</dbReference>
<evidence type="ECO:0000256" key="4">
    <source>
        <dbReference type="ARBA" id="ARBA00023014"/>
    </source>
</evidence>
<evidence type="ECO:0000256" key="3">
    <source>
        <dbReference type="ARBA" id="ARBA00023004"/>
    </source>
</evidence>
<evidence type="ECO:0000256" key="5">
    <source>
        <dbReference type="ARBA" id="ARBA00023285"/>
    </source>
</evidence>
<dbReference type="GO" id="GO:0051539">
    <property type="term" value="F:4 iron, 4 sulfur cluster binding"/>
    <property type="evidence" value="ECO:0007669"/>
    <property type="project" value="UniProtKB-KW"/>
</dbReference>
<gene>
    <name evidence="7" type="ORF">S01H4_05654</name>
</gene>
<evidence type="ECO:0000256" key="1">
    <source>
        <dbReference type="ARBA" id="ARBA00022485"/>
    </source>
</evidence>
<dbReference type="GO" id="GO:0008168">
    <property type="term" value="F:methyltransferase activity"/>
    <property type="evidence" value="ECO:0007669"/>
    <property type="project" value="InterPro"/>
</dbReference>
<keyword evidence="1" id="KW-0004">4Fe-4S</keyword>
<keyword evidence="2" id="KW-0479">Metal-binding</keyword>
<dbReference type="InterPro" id="IPR016218">
    <property type="entry name" value="AcylCoA_decarb/synth_gsu"/>
</dbReference>
<sequence>SGLEIFKMLPKTNCKDCGFPTCLAFAMQLAAGKVELEKCPHISEEVKEALSEASQPPILKVEIGTGNDSFVVGEETVMFRHDRTFVNQNAFAVIIEDDMDSGKIEATVKDVNAIAYDRVGQILKVDAICIKNKSKNIDKFLKVAGDVATLTKKPLILVSSDPETLKTAAEKFKENKPLIHAATADNTDLFITLGKETGCPIAVRGKSFEDISAITGKMREAGIKNLVIDIGSRDFKDDFYNQIILRIAAIKQKNRLFGYPTIVFPDEMTDNPLKETLIASIFIAKYGSIIVLSNPSHQNIFPLLVYRQNIYTDPRRPMQVEQKIYEIGSPDENSPVLITTNFSLTYFIISGEVESSKIPSWLLVMDVEGQSVLTAWAAGKFVPELIAQFVKKSGIVEKVKKKEIVIPGYAAQLQD</sequence>
<dbReference type="Gene3D" id="3.40.50.11600">
    <property type="match status" value="1"/>
</dbReference>
<evidence type="ECO:0000313" key="7">
    <source>
        <dbReference type="EMBL" id="GAG72152.1"/>
    </source>
</evidence>
<dbReference type="EMBL" id="BART01001661">
    <property type="protein sequence ID" value="GAG72152.1"/>
    <property type="molecule type" value="Genomic_DNA"/>
</dbReference>
<keyword evidence="4" id="KW-0411">Iron-sulfur</keyword>